<accession>A0ABW6BR38</accession>
<feature type="domain" description="Outer membrane protein beta-barrel" evidence="2">
    <location>
        <begin position="47"/>
        <end position="211"/>
    </location>
</feature>
<reference evidence="4" key="1">
    <citation type="journal article" date="2019" name="Int. J. Syst. Evol. Microbiol.">
        <title>The Global Catalogue of Microorganisms (GCM) 10K type strain sequencing project: providing services to taxonomists for standard genome sequencing and annotation.</title>
        <authorList>
            <consortium name="The Broad Institute Genomics Platform"/>
            <consortium name="The Broad Institute Genome Sequencing Center for Infectious Disease"/>
            <person name="Wu L."/>
            <person name="Ma J."/>
        </authorList>
    </citation>
    <scope>NUCLEOTIDE SEQUENCE [LARGE SCALE GENOMIC DNA]</scope>
    <source>
        <strain evidence="4">KCTC 23984</strain>
    </source>
</reference>
<evidence type="ECO:0000259" key="2">
    <source>
        <dbReference type="Pfam" id="PF13505"/>
    </source>
</evidence>
<name>A0ABW6BR38_9BACT</name>
<dbReference type="Pfam" id="PF13505">
    <property type="entry name" value="OMP_b-brl"/>
    <property type="match status" value="1"/>
</dbReference>
<gene>
    <name evidence="3" type="ORF">ACFS7Z_04375</name>
</gene>
<protein>
    <submittedName>
        <fullName evidence="3">Outer membrane beta-barrel protein</fullName>
    </submittedName>
</protein>
<sequence>MNGKSYLFLLICFLWLLIINTAEAQSIFNKREGVSRVPDERGVVLAVGGGLAAVRSDICGRPGCNRFGPNVRIGALYYFTNYLGISGGIGYLRLGATEGSPHRPLDVSFRSEVVEVTATVVINLLDSYAGSAGYRSLRKRFLVPYIRAGAGLVYYTPTSYPGQGKLNESQTTYEPARRYPAIAAVIPFGGGLRFRINNEFSIAPELIYHITTTDYLDNIGPAPGYPNRDDHYGIAVVNVLYTPVLRNRLFSRK</sequence>
<organism evidence="3 4">
    <name type="scientific">Pontibacter toksunensis</name>
    <dbReference type="NCBI Taxonomy" id="1332631"/>
    <lineage>
        <taxon>Bacteria</taxon>
        <taxon>Pseudomonadati</taxon>
        <taxon>Bacteroidota</taxon>
        <taxon>Cytophagia</taxon>
        <taxon>Cytophagales</taxon>
        <taxon>Hymenobacteraceae</taxon>
        <taxon>Pontibacter</taxon>
    </lineage>
</organism>
<dbReference type="InterPro" id="IPR027385">
    <property type="entry name" value="Beta-barrel_OMP"/>
</dbReference>
<dbReference type="SUPFAM" id="SSF56925">
    <property type="entry name" value="OMPA-like"/>
    <property type="match status" value="1"/>
</dbReference>
<evidence type="ECO:0000256" key="1">
    <source>
        <dbReference type="ARBA" id="ARBA00022729"/>
    </source>
</evidence>
<dbReference type="Gene3D" id="2.40.160.20">
    <property type="match status" value="1"/>
</dbReference>
<evidence type="ECO:0000313" key="3">
    <source>
        <dbReference type="EMBL" id="MFD2999586.1"/>
    </source>
</evidence>
<comment type="caution">
    <text evidence="3">The sequence shown here is derived from an EMBL/GenBank/DDBJ whole genome shotgun (WGS) entry which is preliminary data.</text>
</comment>
<proteinExistence type="predicted"/>
<dbReference type="EMBL" id="JBHUOX010000002">
    <property type="protein sequence ID" value="MFD2999586.1"/>
    <property type="molecule type" value="Genomic_DNA"/>
</dbReference>
<dbReference type="InterPro" id="IPR011250">
    <property type="entry name" value="OMP/PagP_B-barrel"/>
</dbReference>
<keyword evidence="1" id="KW-0732">Signal</keyword>
<dbReference type="Proteomes" id="UP001597641">
    <property type="component" value="Unassembled WGS sequence"/>
</dbReference>
<dbReference type="RefSeq" id="WP_377481495.1">
    <property type="nucleotide sequence ID" value="NZ_JBHUOX010000002.1"/>
</dbReference>
<evidence type="ECO:0000313" key="4">
    <source>
        <dbReference type="Proteomes" id="UP001597641"/>
    </source>
</evidence>
<keyword evidence="4" id="KW-1185">Reference proteome</keyword>